<dbReference type="SUPFAM" id="SSF53756">
    <property type="entry name" value="UDP-Glycosyltransferase/glycogen phosphorylase"/>
    <property type="match status" value="1"/>
</dbReference>
<sequence length="61" mass="6748">MVQNIYCILNNIMMLISLEEIYLVVKPSITLVYGSINSALTGSICVSKLLIPVGYIDMLLL</sequence>
<evidence type="ECO:0000313" key="2">
    <source>
        <dbReference type="Proteomes" id="UP000031866"/>
    </source>
</evidence>
<reference evidence="2" key="1">
    <citation type="submission" date="2014-12" db="EMBL/GenBank/DDBJ databases">
        <title>Genome sequence of Clostridium beijerinckii strain 59B.</title>
        <authorList>
            <person name="Little G.T."/>
            <person name="Minton N.P."/>
        </authorList>
    </citation>
    <scope>NUCLEOTIDE SEQUENCE [LARGE SCALE GENOMIC DNA]</scope>
    <source>
        <strain evidence="2">59B</strain>
    </source>
</reference>
<accession>A0A140DMJ9</accession>
<dbReference type="KEGG" id="cbei:LF65_06865"/>
<name>A0A140DMJ9_CLOBE</name>
<protein>
    <submittedName>
        <fullName evidence="1">Uncharacterized protein</fullName>
    </submittedName>
</protein>
<dbReference type="Proteomes" id="UP000031866">
    <property type="component" value="Chromosome"/>
</dbReference>
<organism evidence="1 2">
    <name type="scientific">Clostridium beijerinckii</name>
    <name type="common">Clostridium MP</name>
    <dbReference type="NCBI Taxonomy" id="1520"/>
    <lineage>
        <taxon>Bacteria</taxon>
        <taxon>Bacillati</taxon>
        <taxon>Bacillota</taxon>
        <taxon>Clostridia</taxon>
        <taxon>Eubacteriales</taxon>
        <taxon>Clostridiaceae</taxon>
        <taxon>Clostridium</taxon>
    </lineage>
</organism>
<gene>
    <name evidence="1" type="ORF">LF65_06865</name>
</gene>
<evidence type="ECO:0000313" key="1">
    <source>
        <dbReference type="EMBL" id="AMK50492.1"/>
    </source>
</evidence>
<dbReference type="EMBL" id="CP010086">
    <property type="protein sequence ID" value="AMK50492.1"/>
    <property type="molecule type" value="Genomic_DNA"/>
</dbReference>
<proteinExistence type="predicted"/>
<dbReference type="AlphaFoldDB" id="A0A140DMJ9"/>